<evidence type="ECO:0000313" key="19">
    <source>
        <dbReference type="Proteomes" id="UP000778970"/>
    </source>
</evidence>
<dbReference type="EMBL" id="NRRE01000020">
    <property type="protein sequence ID" value="MBK1696924.1"/>
    <property type="molecule type" value="Genomic_DNA"/>
</dbReference>
<dbReference type="Gene3D" id="3.30.420.10">
    <property type="entry name" value="Ribonuclease H-like superfamily/Ribonuclease H"/>
    <property type="match status" value="1"/>
</dbReference>
<feature type="domain" description="RNase H type-2" evidence="17">
    <location>
        <begin position="21"/>
        <end position="213"/>
    </location>
</feature>
<dbReference type="RefSeq" id="WP_027287369.1">
    <property type="nucleotide sequence ID" value="NZ_NRRE01000020.1"/>
</dbReference>
<comment type="cofactor">
    <cofactor evidence="2">
        <name>Mg(2+)</name>
        <dbReference type="ChEBI" id="CHEBI:18420"/>
    </cofactor>
</comment>
<keyword evidence="9 14" id="KW-0540">Nuclease</keyword>
<dbReference type="AlphaFoldDB" id="A0A934QHK1"/>
<comment type="subcellular location">
    <subcellularLocation>
        <location evidence="4 14">Cytoplasm</location>
    </subcellularLocation>
</comment>
<comment type="catalytic activity">
    <reaction evidence="1 14 15 16">
        <text>Endonucleolytic cleavage to 5'-phosphomonoester.</text>
        <dbReference type="EC" id="3.1.26.4"/>
    </reaction>
</comment>
<keyword evidence="19" id="KW-1185">Reference proteome</keyword>
<evidence type="ECO:0000256" key="5">
    <source>
        <dbReference type="ARBA" id="ARBA00007383"/>
    </source>
</evidence>
<evidence type="ECO:0000256" key="14">
    <source>
        <dbReference type="HAMAP-Rule" id="MF_00052"/>
    </source>
</evidence>
<evidence type="ECO:0000256" key="12">
    <source>
        <dbReference type="ARBA" id="ARBA00022801"/>
    </source>
</evidence>
<dbReference type="GO" id="GO:0006298">
    <property type="term" value="P:mismatch repair"/>
    <property type="evidence" value="ECO:0007669"/>
    <property type="project" value="TreeGrafter"/>
</dbReference>
<dbReference type="HAMAP" id="MF_00052_B">
    <property type="entry name" value="RNase_HII_B"/>
    <property type="match status" value="1"/>
</dbReference>
<protein>
    <recommendedName>
        <fullName evidence="7 14">Ribonuclease HII</fullName>
        <shortName evidence="14">RNase HII</shortName>
        <ecNumber evidence="6 14">3.1.26.4</ecNumber>
    </recommendedName>
</protein>
<evidence type="ECO:0000259" key="17">
    <source>
        <dbReference type="PROSITE" id="PS51975"/>
    </source>
</evidence>
<evidence type="ECO:0000256" key="13">
    <source>
        <dbReference type="ARBA" id="ARBA00023211"/>
    </source>
</evidence>
<name>A0A934QHK1_9PROT</name>
<accession>A0A934QHK1</accession>
<evidence type="ECO:0000256" key="3">
    <source>
        <dbReference type="ARBA" id="ARBA00004065"/>
    </source>
</evidence>
<comment type="function">
    <text evidence="3 14 16">Endonuclease that specifically degrades the RNA of RNA-DNA hybrids.</text>
</comment>
<feature type="binding site" evidence="14 15">
    <location>
        <position position="28"/>
    </location>
    <ligand>
        <name>a divalent metal cation</name>
        <dbReference type="ChEBI" id="CHEBI:60240"/>
    </ligand>
</feature>
<evidence type="ECO:0000256" key="2">
    <source>
        <dbReference type="ARBA" id="ARBA00001946"/>
    </source>
</evidence>
<comment type="caution">
    <text evidence="18">The sequence shown here is derived from an EMBL/GenBank/DDBJ whole genome shotgun (WGS) entry which is preliminary data.</text>
</comment>
<organism evidence="18 19">
    <name type="scientific">Rhodovibrio salinarum</name>
    <dbReference type="NCBI Taxonomy" id="1087"/>
    <lineage>
        <taxon>Bacteria</taxon>
        <taxon>Pseudomonadati</taxon>
        <taxon>Pseudomonadota</taxon>
        <taxon>Alphaproteobacteria</taxon>
        <taxon>Rhodospirillales</taxon>
        <taxon>Rhodovibrionaceae</taxon>
        <taxon>Rhodovibrio</taxon>
    </lineage>
</organism>
<reference evidence="18" key="2">
    <citation type="journal article" date="2020" name="Microorganisms">
        <title>Osmotic Adaptation and Compatible Solute Biosynthesis of Phototrophic Bacteria as Revealed from Genome Analyses.</title>
        <authorList>
            <person name="Imhoff J.F."/>
            <person name="Rahn T."/>
            <person name="Kunzel S."/>
            <person name="Keller A."/>
            <person name="Neulinger S.C."/>
        </authorList>
    </citation>
    <scope>NUCLEOTIDE SEQUENCE</scope>
    <source>
        <strain evidence="18">DSM 9154</strain>
    </source>
</reference>
<feature type="binding site" evidence="14 15">
    <location>
        <position position="122"/>
    </location>
    <ligand>
        <name>a divalent metal cation</name>
        <dbReference type="ChEBI" id="CHEBI:60240"/>
    </ligand>
</feature>
<proteinExistence type="inferred from homology"/>
<keyword evidence="13 14" id="KW-0464">Manganese</keyword>
<evidence type="ECO:0000256" key="10">
    <source>
        <dbReference type="ARBA" id="ARBA00022723"/>
    </source>
</evidence>
<dbReference type="GO" id="GO:0030145">
    <property type="term" value="F:manganese ion binding"/>
    <property type="evidence" value="ECO:0007669"/>
    <property type="project" value="UniProtKB-UniRule"/>
</dbReference>
<dbReference type="GO" id="GO:0003723">
    <property type="term" value="F:RNA binding"/>
    <property type="evidence" value="ECO:0007669"/>
    <property type="project" value="UniProtKB-UniRule"/>
</dbReference>
<dbReference type="InterPro" id="IPR012337">
    <property type="entry name" value="RNaseH-like_sf"/>
</dbReference>
<evidence type="ECO:0000256" key="9">
    <source>
        <dbReference type="ARBA" id="ARBA00022722"/>
    </source>
</evidence>
<comment type="cofactor">
    <cofactor evidence="14 15">
        <name>Mn(2+)</name>
        <dbReference type="ChEBI" id="CHEBI:29035"/>
    </cofactor>
    <cofactor evidence="14 15">
        <name>Mg(2+)</name>
        <dbReference type="ChEBI" id="CHEBI:18420"/>
    </cofactor>
    <text evidence="14 15">Manganese or magnesium. Binds 1 divalent metal ion per monomer in the absence of substrate. May bind a second metal ion after substrate binding.</text>
</comment>
<evidence type="ECO:0000256" key="6">
    <source>
        <dbReference type="ARBA" id="ARBA00012180"/>
    </source>
</evidence>
<dbReference type="EC" id="3.1.26.4" evidence="6 14"/>
<dbReference type="CDD" id="cd07182">
    <property type="entry name" value="RNase_HII_bacteria_HII_like"/>
    <property type="match status" value="1"/>
</dbReference>
<dbReference type="GO" id="GO:0032299">
    <property type="term" value="C:ribonuclease H2 complex"/>
    <property type="evidence" value="ECO:0007669"/>
    <property type="project" value="TreeGrafter"/>
</dbReference>
<evidence type="ECO:0000256" key="1">
    <source>
        <dbReference type="ARBA" id="ARBA00000077"/>
    </source>
</evidence>
<dbReference type="PANTHER" id="PTHR10954:SF18">
    <property type="entry name" value="RIBONUCLEASE HII"/>
    <property type="match status" value="1"/>
</dbReference>
<evidence type="ECO:0000256" key="15">
    <source>
        <dbReference type="PROSITE-ProRule" id="PRU01319"/>
    </source>
</evidence>
<reference evidence="18" key="1">
    <citation type="submission" date="2017-08" db="EMBL/GenBank/DDBJ databases">
        <authorList>
            <person name="Imhoff J.F."/>
            <person name="Rahn T."/>
            <person name="Kuenzel S."/>
            <person name="Neulinger S.C."/>
        </authorList>
    </citation>
    <scope>NUCLEOTIDE SEQUENCE</scope>
    <source>
        <strain evidence="18">DSM 9154</strain>
    </source>
</reference>
<keyword evidence="11 14" id="KW-0255">Endonuclease</keyword>
<evidence type="ECO:0000256" key="4">
    <source>
        <dbReference type="ARBA" id="ARBA00004496"/>
    </source>
</evidence>
<keyword evidence="8 14" id="KW-0963">Cytoplasm</keyword>
<dbReference type="NCBIfam" id="NF000595">
    <property type="entry name" value="PRK00015.1-3"/>
    <property type="match status" value="1"/>
</dbReference>
<keyword evidence="12 14" id="KW-0378">Hydrolase</keyword>
<evidence type="ECO:0000256" key="8">
    <source>
        <dbReference type="ARBA" id="ARBA00022490"/>
    </source>
</evidence>
<dbReference type="InterPro" id="IPR001352">
    <property type="entry name" value="RNase_HII/HIII"/>
</dbReference>
<evidence type="ECO:0000256" key="16">
    <source>
        <dbReference type="RuleBase" id="RU003515"/>
    </source>
</evidence>
<evidence type="ECO:0000256" key="7">
    <source>
        <dbReference type="ARBA" id="ARBA00019179"/>
    </source>
</evidence>
<sequence length="213" mass="22333">MPAKPAPTFAFETAAGASPERLVVGVDEVGRGPLAGPVVACALALDPTRVPEVLIARLRDSKALSAKARTEIAEGLRVHAVHALGRAEVDEIDRLNILHAAMLAMTRAVAALPQVPAHALIDGNKVPDGLPCPAEAVVGGDGRVLSIAGASIVAKVARDREMAELDARHPGYGWAANAGYGTRQHRDALVRLGATMHHRRSFKPVQEVLKNAS</sequence>
<dbReference type="GO" id="GO:0005737">
    <property type="term" value="C:cytoplasm"/>
    <property type="evidence" value="ECO:0007669"/>
    <property type="project" value="UniProtKB-SubCell"/>
</dbReference>
<dbReference type="GO" id="GO:0004523">
    <property type="term" value="F:RNA-DNA hybrid ribonuclease activity"/>
    <property type="evidence" value="ECO:0007669"/>
    <property type="project" value="UniProtKB-UniRule"/>
</dbReference>
<dbReference type="SUPFAM" id="SSF53098">
    <property type="entry name" value="Ribonuclease H-like"/>
    <property type="match status" value="1"/>
</dbReference>
<evidence type="ECO:0000256" key="11">
    <source>
        <dbReference type="ARBA" id="ARBA00022759"/>
    </source>
</evidence>
<keyword evidence="10 14" id="KW-0479">Metal-binding</keyword>
<dbReference type="InterPro" id="IPR036397">
    <property type="entry name" value="RNaseH_sf"/>
</dbReference>
<dbReference type="GO" id="GO:0043137">
    <property type="term" value="P:DNA replication, removal of RNA primer"/>
    <property type="evidence" value="ECO:0007669"/>
    <property type="project" value="TreeGrafter"/>
</dbReference>
<feature type="binding site" evidence="14 15">
    <location>
        <position position="27"/>
    </location>
    <ligand>
        <name>a divalent metal cation</name>
        <dbReference type="ChEBI" id="CHEBI:60240"/>
    </ligand>
</feature>
<gene>
    <name evidence="14" type="primary">rnhB</name>
    <name evidence="18" type="ORF">CKO21_06660</name>
</gene>
<dbReference type="PROSITE" id="PS51975">
    <property type="entry name" value="RNASE_H_2"/>
    <property type="match status" value="1"/>
</dbReference>
<dbReference type="Pfam" id="PF01351">
    <property type="entry name" value="RNase_HII"/>
    <property type="match status" value="1"/>
</dbReference>
<dbReference type="PANTHER" id="PTHR10954">
    <property type="entry name" value="RIBONUCLEASE H2 SUBUNIT A"/>
    <property type="match status" value="1"/>
</dbReference>
<dbReference type="Proteomes" id="UP000778970">
    <property type="component" value="Unassembled WGS sequence"/>
</dbReference>
<dbReference type="InterPro" id="IPR022898">
    <property type="entry name" value="RNase_HII"/>
</dbReference>
<dbReference type="InterPro" id="IPR024567">
    <property type="entry name" value="RNase_HII/HIII_dom"/>
</dbReference>
<evidence type="ECO:0000313" key="18">
    <source>
        <dbReference type="EMBL" id="MBK1696924.1"/>
    </source>
</evidence>
<comment type="similarity">
    <text evidence="5 14 16">Belongs to the RNase HII family.</text>
</comment>